<evidence type="ECO:0000313" key="3">
    <source>
        <dbReference type="EMBL" id="CAF1118850.1"/>
    </source>
</evidence>
<gene>
    <name evidence="4" type="ORF">OTI717_LOCUS19218</name>
    <name evidence="3" type="ORF">RFH988_LOCUS20242</name>
    <name evidence="2" type="ORF">SEV965_LOCUS13500</name>
</gene>
<protein>
    <submittedName>
        <fullName evidence="4">Uncharacterized protein</fullName>
    </submittedName>
</protein>
<dbReference type="Proteomes" id="UP000663889">
    <property type="component" value="Unassembled WGS sequence"/>
</dbReference>
<comment type="caution">
    <text evidence="4">The sequence shown here is derived from an EMBL/GenBank/DDBJ whole genome shotgun (WGS) entry which is preliminary data.</text>
</comment>
<dbReference type="Proteomes" id="UP000663823">
    <property type="component" value="Unassembled WGS sequence"/>
</dbReference>
<dbReference type="Proteomes" id="UP000663882">
    <property type="component" value="Unassembled WGS sequence"/>
</dbReference>
<organism evidence="4 5">
    <name type="scientific">Rotaria sordida</name>
    <dbReference type="NCBI Taxonomy" id="392033"/>
    <lineage>
        <taxon>Eukaryota</taxon>
        <taxon>Metazoa</taxon>
        <taxon>Spiralia</taxon>
        <taxon>Gnathifera</taxon>
        <taxon>Rotifera</taxon>
        <taxon>Eurotatoria</taxon>
        <taxon>Bdelloidea</taxon>
        <taxon>Philodinida</taxon>
        <taxon>Philodinidae</taxon>
        <taxon>Rotaria</taxon>
    </lineage>
</organism>
<sequence>MLVLLILLFFQNIALSSSATYYTIQPCSGYSESPYYGGINTYDPQSSAFGFDGNFPFHVVPILKARIFYYLHYDPRHQLLFGLRDVYTPAYIIEDYNTTTLDVIQEYTQQNVTQYGWACDGCSVFDPNENWVVEVRVVSDGREYHAYYLKMDLNLVGKKKDITKLVLLTLKRGSILTETVMLYMNPYSKFQNKTSLLKTPFGWFVQSVQALFDESTRQILFLMKQTDLQQIQIIV</sequence>
<keyword evidence="1" id="KW-0732">Signal</keyword>
<reference evidence="4" key="1">
    <citation type="submission" date="2021-02" db="EMBL/GenBank/DDBJ databases">
        <authorList>
            <person name="Nowell W R."/>
        </authorList>
    </citation>
    <scope>NUCLEOTIDE SEQUENCE</scope>
</reference>
<accession>A0A819CAX2</accession>
<evidence type="ECO:0000313" key="5">
    <source>
        <dbReference type="Proteomes" id="UP000663823"/>
    </source>
</evidence>
<name>A0A819CAX2_9BILA</name>
<evidence type="ECO:0000313" key="2">
    <source>
        <dbReference type="EMBL" id="CAF1054218.1"/>
    </source>
</evidence>
<feature type="signal peptide" evidence="1">
    <location>
        <begin position="1"/>
        <end position="18"/>
    </location>
</feature>
<feature type="chain" id="PRO_5035617794" evidence="1">
    <location>
        <begin position="19"/>
        <end position="235"/>
    </location>
</feature>
<evidence type="ECO:0000256" key="1">
    <source>
        <dbReference type="SAM" id="SignalP"/>
    </source>
</evidence>
<evidence type="ECO:0000313" key="4">
    <source>
        <dbReference type="EMBL" id="CAF3817722.1"/>
    </source>
</evidence>
<dbReference type="EMBL" id="CAJNOU010000641">
    <property type="protein sequence ID" value="CAF1054218.1"/>
    <property type="molecule type" value="Genomic_DNA"/>
</dbReference>
<dbReference type="AlphaFoldDB" id="A0A819CAX2"/>
<dbReference type="EMBL" id="CAJNOO010001231">
    <property type="protein sequence ID" value="CAF1118850.1"/>
    <property type="molecule type" value="Genomic_DNA"/>
</dbReference>
<proteinExistence type="predicted"/>
<dbReference type="EMBL" id="CAJOAX010002768">
    <property type="protein sequence ID" value="CAF3817722.1"/>
    <property type="molecule type" value="Genomic_DNA"/>
</dbReference>